<evidence type="ECO:0000256" key="6">
    <source>
        <dbReference type="ARBA" id="ARBA00023204"/>
    </source>
</evidence>
<dbReference type="GeneID" id="37018086"/>
<feature type="region of interest" description="Disordered" evidence="7">
    <location>
        <begin position="526"/>
        <end position="553"/>
    </location>
</feature>
<dbReference type="InterPro" id="IPR004601">
    <property type="entry name" value="UvdE"/>
</dbReference>
<accession>A0A316VLA0</accession>
<feature type="compositionally biased region" description="Basic residues" evidence="7">
    <location>
        <begin position="96"/>
        <end position="111"/>
    </location>
</feature>
<feature type="compositionally biased region" description="Basic and acidic residues" evidence="7">
    <location>
        <begin position="401"/>
        <end position="412"/>
    </location>
</feature>
<gene>
    <name evidence="8" type="ORF">FA14DRAFT_118608</name>
</gene>
<dbReference type="InterPro" id="IPR036237">
    <property type="entry name" value="Xyl_isomerase-like_sf"/>
</dbReference>
<keyword evidence="9" id="KW-1185">Reference proteome</keyword>
<feature type="region of interest" description="Disordered" evidence="7">
    <location>
        <begin position="454"/>
        <end position="514"/>
    </location>
</feature>
<dbReference type="OrthoDB" id="541883at2759"/>
<keyword evidence="1" id="KW-0540">Nuclease</keyword>
<keyword evidence="6" id="KW-0234">DNA repair</keyword>
<evidence type="ECO:0000256" key="3">
    <source>
        <dbReference type="ARBA" id="ARBA00022763"/>
    </source>
</evidence>
<dbReference type="GO" id="GO:0009411">
    <property type="term" value="P:response to UV"/>
    <property type="evidence" value="ECO:0007669"/>
    <property type="project" value="InterPro"/>
</dbReference>
<feature type="region of interest" description="Disordered" evidence="7">
    <location>
        <begin position="1"/>
        <end position="115"/>
    </location>
</feature>
<dbReference type="GO" id="GO:0005634">
    <property type="term" value="C:nucleus"/>
    <property type="evidence" value="ECO:0007669"/>
    <property type="project" value="TreeGrafter"/>
</dbReference>
<dbReference type="PANTHER" id="PTHR31290:SF5">
    <property type="entry name" value="UV-DAMAGE ENDONUCLEASE"/>
    <property type="match status" value="1"/>
</dbReference>
<dbReference type="PANTHER" id="PTHR31290">
    <property type="entry name" value="UV-DAMAGE ENDONUCLEASE"/>
    <property type="match status" value="1"/>
</dbReference>
<feature type="region of interest" description="Disordered" evidence="7">
    <location>
        <begin position="571"/>
        <end position="602"/>
    </location>
</feature>
<proteinExistence type="predicted"/>
<dbReference type="GO" id="GO:0043504">
    <property type="term" value="P:mitochondrial DNA repair"/>
    <property type="evidence" value="ECO:0007669"/>
    <property type="project" value="TreeGrafter"/>
</dbReference>
<protein>
    <submittedName>
        <fullName evidence="8">UvdE-domain-containing protein</fullName>
    </submittedName>
</protein>
<sequence>MVRAIHTVKPEPVEEAQSPPLPPPKRGRKSSQKTAKAVKQEVEEEQNEDAKPAPKRRRKASNKVNSYKEEEQEDKEEGETYKQDSSDESATEKPAAKKKRGGGGGGKRAKKPKEPIVYIIPDVPRRDFRLEGPPEKRAERSNGYSGRLGFACLNTVLRNEDPPKFCSRNVRIKTIQEKGLDYVKDLARQNVLDIIPLLEWNAANNIRMMRLSSEIFPFASHDVYGYDISFAAKELAEAGAAAKRLDQRLTMHPGQFCQLGTPKQSVLEASLRELDVHAKVLDLMGVGSEGVMILHGGGTFGDREATLERIRDTINNRLSPSVRSRLVLENDELGYSAEELLPLCESLDPPVPLVFDFHHDMLRPSSLSPAEIIERAEAIFAKRGVPPKYHLSEPRPGAANSRDRRAHSDRCAELPPDLPADADLMLECKDKEQGVLEMFRIYGLHDVQHDVLRPPANDLTMSTAGRRSKLDGQGGATHPNPARRSPKKENGEEQSESEVEPSPKKKRETDHSLIERLIEKAKVLAAKRGKEYKGPRSQSEIDQSKEGLATSIEVKRDMEMQADWIRAELRAGRERRPFPGSADAQAELNKPESQSQPEPDAY</sequence>
<dbReference type="Gene3D" id="3.20.20.150">
    <property type="entry name" value="Divalent-metal-dependent TIM barrel enzymes"/>
    <property type="match status" value="1"/>
</dbReference>
<dbReference type="Pfam" id="PF03851">
    <property type="entry name" value="UvdE"/>
    <property type="match status" value="1"/>
</dbReference>
<keyword evidence="5" id="KW-0378">Hydrolase</keyword>
<dbReference type="GO" id="GO:0004519">
    <property type="term" value="F:endonuclease activity"/>
    <property type="evidence" value="ECO:0007669"/>
    <property type="project" value="UniProtKB-KW"/>
</dbReference>
<keyword evidence="2" id="KW-0255">Endonuclease</keyword>
<evidence type="ECO:0000313" key="8">
    <source>
        <dbReference type="EMBL" id="PWN37848.1"/>
    </source>
</evidence>
<keyword evidence="4" id="KW-0228">DNA excision</keyword>
<evidence type="ECO:0000313" key="9">
    <source>
        <dbReference type="Proteomes" id="UP000245771"/>
    </source>
</evidence>
<dbReference type="GO" id="GO:0016787">
    <property type="term" value="F:hydrolase activity"/>
    <property type="evidence" value="ECO:0007669"/>
    <property type="project" value="UniProtKB-KW"/>
</dbReference>
<feature type="compositionally biased region" description="Basic and acidic residues" evidence="7">
    <location>
        <begin position="78"/>
        <end position="95"/>
    </location>
</feature>
<dbReference type="EMBL" id="KZ819602">
    <property type="protein sequence ID" value="PWN37848.1"/>
    <property type="molecule type" value="Genomic_DNA"/>
</dbReference>
<reference evidence="8 9" key="1">
    <citation type="journal article" date="2018" name="Mol. Biol. Evol.">
        <title>Broad Genomic Sampling Reveals a Smut Pathogenic Ancestry of the Fungal Clade Ustilaginomycotina.</title>
        <authorList>
            <person name="Kijpornyongpan T."/>
            <person name="Mondo S.J."/>
            <person name="Barry K."/>
            <person name="Sandor L."/>
            <person name="Lee J."/>
            <person name="Lipzen A."/>
            <person name="Pangilinan J."/>
            <person name="LaButti K."/>
            <person name="Hainaut M."/>
            <person name="Henrissat B."/>
            <person name="Grigoriev I.V."/>
            <person name="Spatafora J.W."/>
            <person name="Aime M.C."/>
        </authorList>
    </citation>
    <scope>NUCLEOTIDE SEQUENCE [LARGE SCALE GENOMIC DNA]</scope>
    <source>
        <strain evidence="8 9">MCA 3882</strain>
    </source>
</reference>
<dbReference type="GO" id="GO:0005739">
    <property type="term" value="C:mitochondrion"/>
    <property type="evidence" value="ECO:0007669"/>
    <property type="project" value="TreeGrafter"/>
</dbReference>
<dbReference type="SUPFAM" id="SSF51658">
    <property type="entry name" value="Xylose isomerase-like"/>
    <property type="match status" value="1"/>
</dbReference>
<dbReference type="GO" id="GO:0006289">
    <property type="term" value="P:nucleotide-excision repair"/>
    <property type="evidence" value="ECO:0007669"/>
    <property type="project" value="InterPro"/>
</dbReference>
<dbReference type="NCBIfam" id="TIGR00629">
    <property type="entry name" value="uvde"/>
    <property type="match status" value="1"/>
</dbReference>
<dbReference type="Proteomes" id="UP000245771">
    <property type="component" value="Unassembled WGS sequence"/>
</dbReference>
<evidence type="ECO:0000256" key="1">
    <source>
        <dbReference type="ARBA" id="ARBA00022722"/>
    </source>
</evidence>
<name>A0A316VLA0_9BASI</name>
<dbReference type="RefSeq" id="XP_025358150.1">
    <property type="nucleotide sequence ID" value="XM_025496305.1"/>
</dbReference>
<dbReference type="InParanoid" id="A0A316VLA0"/>
<evidence type="ECO:0000256" key="7">
    <source>
        <dbReference type="SAM" id="MobiDB-lite"/>
    </source>
</evidence>
<keyword evidence="3" id="KW-0227">DNA damage</keyword>
<feature type="compositionally biased region" description="Polar residues" evidence="7">
    <location>
        <begin position="591"/>
        <end position="602"/>
    </location>
</feature>
<evidence type="ECO:0000256" key="4">
    <source>
        <dbReference type="ARBA" id="ARBA00022769"/>
    </source>
</evidence>
<evidence type="ECO:0000256" key="2">
    <source>
        <dbReference type="ARBA" id="ARBA00022759"/>
    </source>
</evidence>
<organism evidence="8 9">
    <name type="scientific">Meira miltonrushii</name>
    <dbReference type="NCBI Taxonomy" id="1280837"/>
    <lineage>
        <taxon>Eukaryota</taxon>
        <taxon>Fungi</taxon>
        <taxon>Dikarya</taxon>
        <taxon>Basidiomycota</taxon>
        <taxon>Ustilaginomycotina</taxon>
        <taxon>Exobasidiomycetes</taxon>
        <taxon>Exobasidiales</taxon>
        <taxon>Brachybasidiaceae</taxon>
        <taxon>Meira</taxon>
    </lineage>
</organism>
<evidence type="ECO:0000256" key="5">
    <source>
        <dbReference type="ARBA" id="ARBA00022801"/>
    </source>
</evidence>
<dbReference type="STRING" id="1280837.A0A316VLA0"/>
<feature type="region of interest" description="Disordered" evidence="7">
    <location>
        <begin position="387"/>
        <end position="418"/>
    </location>
</feature>
<feature type="compositionally biased region" description="Basic and acidic residues" evidence="7">
    <location>
        <begin position="501"/>
        <end position="514"/>
    </location>
</feature>
<dbReference type="FunCoup" id="A0A316VLA0">
    <property type="interactions" value="318"/>
</dbReference>
<dbReference type="AlphaFoldDB" id="A0A316VLA0"/>